<sequence length="393" mass="42915">MPRVEEVFRHAEREIRRAAAGLWPDAAVRLGEHVPSVTGYVHRLHVDDRELFAKYSVLGVSLVSLLRGAYGDWPQVRRMQAAYILRPDALLTREAAQLRFLGSLRRPQVCAVAGASCGVLFTEPVTGESLARLLLARPHDAAELLGAAYNELDCLHRPRSARSLARHGVIDERSITGTFLRKFSGTGGAVYIDRLGAHPGSPAERDALVAVLHRVVARLRRDRTVMLAADTRTVLAYGDLKPEHVLFPDGPAARPVFIDPGLLRAGPCTDAAKLISRTILMLISHRPGQDTVKQVTEGLAMFAAAQVRALPDEARDGWLRELLALWLMDTINILSTYLSAPAELPIPTQGHRLVRRATAVCAMADAVSRDLAAGIDPRVVWERGLPLVQGAAL</sequence>
<organism evidence="1 2">
    <name type="scientific">Streptosporangium fragile</name>
    <dbReference type="NCBI Taxonomy" id="46186"/>
    <lineage>
        <taxon>Bacteria</taxon>
        <taxon>Bacillati</taxon>
        <taxon>Actinomycetota</taxon>
        <taxon>Actinomycetes</taxon>
        <taxon>Streptosporangiales</taxon>
        <taxon>Streptosporangiaceae</taxon>
        <taxon>Streptosporangium</taxon>
    </lineage>
</organism>
<reference evidence="2" key="1">
    <citation type="journal article" date="2019" name="Int. J. Syst. Evol. Microbiol.">
        <title>The Global Catalogue of Microorganisms (GCM) 10K type strain sequencing project: providing services to taxonomists for standard genome sequencing and annotation.</title>
        <authorList>
            <consortium name="The Broad Institute Genomics Platform"/>
            <consortium name="The Broad Institute Genome Sequencing Center for Infectious Disease"/>
            <person name="Wu L."/>
            <person name="Ma J."/>
        </authorList>
    </citation>
    <scope>NUCLEOTIDE SEQUENCE [LARGE SCALE GENOMIC DNA]</scope>
    <source>
        <strain evidence="2">JCM 6242</strain>
    </source>
</reference>
<evidence type="ECO:0008006" key="3">
    <source>
        <dbReference type="Google" id="ProtNLM"/>
    </source>
</evidence>
<comment type="caution">
    <text evidence="1">The sequence shown here is derived from an EMBL/GenBank/DDBJ whole genome shotgun (WGS) entry which is preliminary data.</text>
</comment>
<keyword evidence="2" id="KW-1185">Reference proteome</keyword>
<dbReference type="Proteomes" id="UP001500831">
    <property type="component" value="Unassembled WGS sequence"/>
</dbReference>
<evidence type="ECO:0000313" key="1">
    <source>
        <dbReference type="EMBL" id="GAA2875596.1"/>
    </source>
</evidence>
<dbReference type="EMBL" id="BAAAVI010000024">
    <property type="protein sequence ID" value="GAA2875596.1"/>
    <property type="molecule type" value="Genomic_DNA"/>
</dbReference>
<protein>
    <recommendedName>
        <fullName evidence="3">Aminoglycoside phosphotransferase domain-containing protein</fullName>
    </recommendedName>
</protein>
<dbReference type="InterPro" id="IPR011009">
    <property type="entry name" value="Kinase-like_dom_sf"/>
</dbReference>
<dbReference type="SUPFAM" id="SSF56112">
    <property type="entry name" value="Protein kinase-like (PK-like)"/>
    <property type="match status" value="1"/>
</dbReference>
<proteinExistence type="predicted"/>
<accession>A0ABP6IEJ0</accession>
<gene>
    <name evidence="1" type="ORF">GCM10010517_36510</name>
</gene>
<name>A0ABP6IEJ0_9ACTN</name>
<evidence type="ECO:0000313" key="2">
    <source>
        <dbReference type="Proteomes" id="UP001500831"/>
    </source>
</evidence>